<dbReference type="Proteomes" id="UP000600449">
    <property type="component" value="Unassembled WGS sequence"/>
</dbReference>
<dbReference type="RefSeq" id="WP_188915315.1">
    <property type="nucleotide sequence ID" value="NZ_BMMF01000015.1"/>
</dbReference>
<comment type="catalytic activity">
    <reaction evidence="1">
        <text>[protein]-peptidylproline (omega=180) = [protein]-peptidylproline (omega=0)</text>
        <dbReference type="Rhea" id="RHEA:16237"/>
        <dbReference type="Rhea" id="RHEA-COMP:10747"/>
        <dbReference type="Rhea" id="RHEA-COMP:10748"/>
        <dbReference type="ChEBI" id="CHEBI:83833"/>
        <dbReference type="ChEBI" id="CHEBI:83834"/>
        <dbReference type="EC" id="5.2.1.8"/>
    </reaction>
</comment>
<protein>
    <recommendedName>
        <fullName evidence="4">Parvulin-like PPIase</fullName>
        <ecNumber evidence="3">5.2.1.8</ecNumber>
    </recommendedName>
    <alternativeName>
        <fullName evidence="6">Peptidyl-prolyl cis-trans isomerase plp</fullName>
    </alternativeName>
    <alternativeName>
        <fullName evidence="7">Rotamase plp</fullName>
    </alternativeName>
</protein>
<comment type="caution">
    <text evidence="11">The sequence shown here is derived from an EMBL/GenBank/DDBJ whole genome shotgun (WGS) entry which is preliminary data.</text>
</comment>
<evidence type="ECO:0000256" key="5">
    <source>
        <dbReference type="ARBA" id="ARBA00023110"/>
    </source>
</evidence>
<evidence type="ECO:0000313" key="12">
    <source>
        <dbReference type="Proteomes" id="UP000600449"/>
    </source>
</evidence>
<proteinExistence type="inferred from homology"/>
<dbReference type="PANTHER" id="PTHR47245">
    <property type="entry name" value="PEPTIDYLPROLYL ISOMERASE"/>
    <property type="match status" value="1"/>
</dbReference>
<dbReference type="SUPFAM" id="SSF109998">
    <property type="entry name" value="Triger factor/SurA peptide-binding domain-like"/>
    <property type="match status" value="1"/>
</dbReference>
<gene>
    <name evidence="11" type="ORF">GCM10011322_42830</name>
</gene>
<evidence type="ECO:0000256" key="3">
    <source>
        <dbReference type="ARBA" id="ARBA00013194"/>
    </source>
</evidence>
<evidence type="ECO:0000313" key="11">
    <source>
        <dbReference type="EMBL" id="GGK51182.1"/>
    </source>
</evidence>
<dbReference type="InterPro" id="IPR000297">
    <property type="entry name" value="PPIase_PpiC"/>
</dbReference>
<comment type="similarity">
    <text evidence="2">Belongs to the PpiC/parvulin rotamase family.</text>
</comment>
<dbReference type="Pfam" id="PF00639">
    <property type="entry name" value="Rotamase"/>
    <property type="match status" value="1"/>
</dbReference>
<evidence type="ECO:0000256" key="9">
    <source>
        <dbReference type="SAM" id="MobiDB-lite"/>
    </source>
</evidence>
<dbReference type="PANTHER" id="PTHR47245:SF2">
    <property type="entry name" value="PEPTIDYL-PROLYL CIS-TRANS ISOMERASE HP_0175-RELATED"/>
    <property type="match status" value="1"/>
</dbReference>
<evidence type="ECO:0000256" key="7">
    <source>
        <dbReference type="ARBA" id="ARBA00031484"/>
    </source>
</evidence>
<keyword evidence="8" id="KW-0413">Isomerase</keyword>
<reference evidence="11 12" key="1">
    <citation type="journal article" date="2014" name="Int. J. Syst. Evol. Microbiol.">
        <title>Complete genome sequence of Corynebacterium casei LMG S-19264T (=DSM 44701T), isolated from a smear-ripened cheese.</title>
        <authorList>
            <consortium name="US DOE Joint Genome Institute (JGI-PGF)"/>
            <person name="Walter F."/>
            <person name="Albersmeier A."/>
            <person name="Kalinowski J."/>
            <person name="Ruckert C."/>
        </authorList>
    </citation>
    <scope>NUCLEOTIDE SEQUENCE [LARGE SCALE GENOMIC DNA]</scope>
    <source>
        <strain evidence="11 12">CGMCC 1.9161</strain>
    </source>
</reference>
<evidence type="ECO:0000256" key="2">
    <source>
        <dbReference type="ARBA" id="ARBA00007656"/>
    </source>
</evidence>
<feature type="domain" description="PpiC" evidence="10">
    <location>
        <begin position="143"/>
        <end position="245"/>
    </location>
</feature>
<dbReference type="InterPro" id="IPR027304">
    <property type="entry name" value="Trigger_fact/SurA_dom_sf"/>
</dbReference>
<name>A0A917QIV6_9HYPH</name>
<feature type="compositionally biased region" description="Basic and acidic residues" evidence="9">
    <location>
        <begin position="1"/>
        <end position="11"/>
    </location>
</feature>
<dbReference type="EMBL" id="BMMF01000015">
    <property type="protein sequence ID" value="GGK51182.1"/>
    <property type="molecule type" value="Genomic_DNA"/>
</dbReference>
<dbReference type="PROSITE" id="PS50198">
    <property type="entry name" value="PPIC_PPIASE_2"/>
    <property type="match status" value="1"/>
</dbReference>
<evidence type="ECO:0000256" key="6">
    <source>
        <dbReference type="ARBA" id="ARBA00030642"/>
    </source>
</evidence>
<evidence type="ECO:0000256" key="8">
    <source>
        <dbReference type="PROSITE-ProRule" id="PRU00278"/>
    </source>
</evidence>
<dbReference type="SUPFAM" id="SSF54534">
    <property type="entry name" value="FKBP-like"/>
    <property type="match status" value="1"/>
</dbReference>
<dbReference type="InterPro" id="IPR050245">
    <property type="entry name" value="PrsA_foldase"/>
</dbReference>
<evidence type="ECO:0000256" key="4">
    <source>
        <dbReference type="ARBA" id="ARBA00018370"/>
    </source>
</evidence>
<dbReference type="Gene3D" id="3.10.50.40">
    <property type="match status" value="1"/>
</dbReference>
<dbReference type="EC" id="5.2.1.8" evidence="3"/>
<keyword evidence="5 8" id="KW-0697">Rotamase</keyword>
<organism evidence="11 12">
    <name type="scientific">Salinarimonas ramus</name>
    <dbReference type="NCBI Taxonomy" id="690164"/>
    <lineage>
        <taxon>Bacteria</taxon>
        <taxon>Pseudomonadati</taxon>
        <taxon>Pseudomonadota</taxon>
        <taxon>Alphaproteobacteria</taxon>
        <taxon>Hyphomicrobiales</taxon>
        <taxon>Salinarimonadaceae</taxon>
        <taxon>Salinarimonas</taxon>
    </lineage>
</organism>
<keyword evidence="12" id="KW-1185">Reference proteome</keyword>
<sequence length="303" mass="32629">MAHRIEIDHRATTRRPAPTMPEACSSGGCGGGPASEPPPPLDVAPVRVEGVEISPEAIAREMQNHPASDPQTAWGEAARALIVRALLLGEAKRLGLATEADDHEPEDDALIRALLEARIEVVPVAGDEERRFYDENAHRFRTPDLFEVSHVLIEPDGDADAASAEAEETVRALIAEVGDDPAAFAEAARGLSTCPSAKQDGSLGQVRLREIAPSLAVVVESLSEGETHREPVRSRFGWHAVRLHRRIAGRVLPFEAVRERIADMLEARSWSQAASDYVAELVARANIEGVQLSRIPAGAGDAR</sequence>
<dbReference type="GO" id="GO:0003755">
    <property type="term" value="F:peptidyl-prolyl cis-trans isomerase activity"/>
    <property type="evidence" value="ECO:0007669"/>
    <property type="project" value="UniProtKB-KW"/>
</dbReference>
<accession>A0A917QIV6</accession>
<evidence type="ECO:0000259" key="10">
    <source>
        <dbReference type="PROSITE" id="PS50198"/>
    </source>
</evidence>
<evidence type="ECO:0000256" key="1">
    <source>
        <dbReference type="ARBA" id="ARBA00000971"/>
    </source>
</evidence>
<dbReference type="InterPro" id="IPR046357">
    <property type="entry name" value="PPIase_dom_sf"/>
</dbReference>
<dbReference type="AlphaFoldDB" id="A0A917QIV6"/>
<feature type="region of interest" description="Disordered" evidence="9">
    <location>
        <begin position="1"/>
        <end position="44"/>
    </location>
</feature>